<dbReference type="GO" id="GO:0005886">
    <property type="term" value="C:plasma membrane"/>
    <property type="evidence" value="ECO:0007669"/>
    <property type="project" value="UniProtKB-SubCell"/>
</dbReference>
<dbReference type="PANTHER" id="PTHR42709">
    <property type="entry name" value="ALKALINE PHOSPHATASE LIKE PROTEIN"/>
    <property type="match status" value="1"/>
</dbReference>
<evidence type="ECO:0000256" key="2">
    <source>
        <dbReference type="ARBA" id="ARBA00010792"/>
    </source>
</evidence>
<dbReference type="PANTHER" id="PTHR42709:SF6">
    <property type="entry name" value="UNDECAPRENYL PHOSPHATE TRANSPORTER A"/>
    <property type="match status" value="1"/>
</dbReference>
<proteinExistence type="inferred from homology"/>
<reference evidence="9 10" key="1">
    <citation type="submission" date="2013-08" db="EMBL/GenBank/DDBJ databases">
        <title>The genome sequence of Knoellia subterranea.</title>
        <authorList>
            <person name="Zhu W."/>
            <person name="Wang G."/>
        </authorList>
    </citation>
    <scope>NUCLEOTIDE SEQUENCE [LARGE SCALE GENOMIC DNA]</scope>
    <source>
        <strain evidence="9 10">KCTC 19937</strain>
    </source>
</reference>
<evidence type="ECO:0000256" key="5">
    <source>
        <dbReference type="ARBA" id="ARBA00022989"/>
    </source>
</evidence>
<comment type="similarity">
    <text evidence="2">Belongs to the DedA family.</text>
</comment>
<accession>A0A0A0JN67</accession>
<dbReference type="STRING" id="1385521.N803_16650"/>
<feature type="transmembrane region" description="Helical" evidence="7">
    <location>
        <begin position="63"/>
        <end position="88"/>
    </location>
</feature>
<feature type="domain" description="VTT" evidence="8">
    <location>
        <begin position="9"/>
        <end position="115"/>
    </location>
</feature>
<comment type="caution">
    <text evidence="9">The sequence shown here is derived from an EMBL/GenBank/DDBJ whole genome shotgun (WGS) entry which is preliminary data.</text>
</comment>
<keyword evidence="3" id="KW-1003">Cell membrane</keyword>
<evidence type="ECO:0000313" key="10">
    <source>
        <dbReference type="Proteomes" id="UP000030011"/>
    </source>
</evidence>
<dbReference type="AlphaFoldDB" id="A0A0A0JN67"/>
<protein>
    <recommendedName>
        <fullName evidence="8">VTT domain-containing protein</fullName>
    </recommendedName>
</protein>
<evidence type="ECO:0000256" key="1">
    <source>
        <dbReference type="ARBA" id="ARBA00004651"/>
    </source>
</evidence>
<evidence type="ECO:0000256" key="4">
    <source>
        <dbReference type="ARBA" id="ARBA00022692"/>
    </source>
</evidence>
<dbReference type="InterPro" id="IPR051311">
    <property type="entry name" value="DedA_domain"/>
</dbReference>
<gene>
    <name evidence="9" type="ORF">N803_16650</name>
</gene>
<feature type="transmembrane region" description="Helical" evidence="7">
    <location>
        <begin position="125"/>
        <end position="146"/>
    </location>
</feature>
<feature type="transmembrane region" description="Helical" evidence="7">
    <location>
        <begin position="95"/>
        <end position="119"/>
    </location>
</feature>
<keyword evidence="4 7" id="KW-0812">Transmembrane</keyword>
<dbReference type="InterPro" id="IPR032816">
    <property type="entry name" value="VTT_dom"/>
</dbReference>
<comment type="subcellular location">
    <subcellularLocation>
        <location evidence="1">Cell membrane</location>
        <topology evidence="1">Multi-pass membrane protein</topology>
    </subcellularLocation>
</comment>
<dbReference type="EMBL" id="AVPK01000007">
    <property type="protein sequence ID" value="KGN37046.1"/>
    <property type="molecule type" value="Genomic_DNA"/>
</dbReference>
<sequence length="158" mass="16888">MTEFVDEWPVWAVFGAFWVIAMLRSNGTYWAGRGLRAGGAHTRMASHLDRPAVVRTEGLVDRWGAPVVALSFLTVGVQTLINAAAGALRMPLPHYVPATAVGSLLWATLYTSVGAALWQAITGGAWWWLLVIAAAVAIVAVSTRVLSRAAVRRPGPTP</sequence>
<evidence type="ECO:0000313" key="9">
    <source>
        <dbReference type="EMBL" id="KGN37046.1"/>
    </source>
</evidence>
<dbReference type="RefSeq" id="WP_245617244.1">
    <property type="nucleotide sequence ID" value="NZ_AVPK01000007.1"/>
</dbReference>
<keyword evidence="5 7" id="KW-1133">Transmembrane helix</keyword>
<keyword evidence="6 7" id="KW-0472">Membrane</keyword>
<keyword evidence="10" id="KW-1185">Reference proteome</keyword>
<dbReference type="Pfam" id="PF09335">
    <property type="entry name" value="VTT_dom"/>
    <property type="match status" value="1"/>
</dbReference>
<dbReference type="eggNOG" id="COG0586">
    <property type="taxonomic scope" value="Bacteria"/>
</dbReference>
<name>A0A0A0JN67_9MICO</name>
<evidence type="ECO:0000256" key="7">
    <source>
        <dbReference type="SAM" id="Phobius"/>
    </source>
</evidence>
<evidence type="ECO:0000259" key="8">
    <source>
        <dbReference type="Pfam" id="PF09335"/>
    </source>
</evidence>
<evidence type="ECO:0000256" key="6">
    <source>
        <dbReference type="ARBA" id="ARBA00023136"/>
    </source>
</evidence>
<evidence type="ECO:0000256" key="3">
    <source>
        <dbReference type="ARBA" id="ARBA00022475"/>
    </source>
</evidence>
<organism evidence="9 10">
    <name type="scientific">Knoellia subterranea KCTC 19937</name>
    <dbReference type="NCBI Taxonomy" id="1385521"/>
    <lineage>
        <taxon>Bacteria</taxon>
        <taxon>Bacillati</taxon>
        <taxon>Actinomycetota</taxon>
        <taxon>Actinomycetes</taxon>
        <taxon>Micrococcales</taxon>
        <taxon>Intrasporangiaceae</taxon>
        <taxon>Knoellia</taxon>
    </lineage>
</organism>
<dbReference type="Proteomes" id="UP000030011">
    <property type="component" value="Unassembled WGS sequence"/>
</dbReference>